<dbReference type="EMBL" id="CP035493">
    <property type="protein sequence ID" value="QAY69585.1"/>
    <property type="molecule type" value="Genomic_DNA"/>
</dbReference>
<dbReference type="Pfam" id="PF13416">
    <property type="entry name" value="SBP_bac_8"/>
    <property type="match status" value="1"/>
</dbReference>
<dbReference type="AlphaFoldDB" id="A0A4P6F323"/>
<dbReference type="OrthoDB" id="2644341at2"/>
<dbReference type="PANTHER" id="PTHR43649">
    <property type="entry name" value="ARABINOSE-BINDING PROTEIN-RELATED"/>
    <property type="match status" value="1"/>
</dbReference>
<dbReference type="PANTHER" id="PTHR43649:SF16">
    <property type="entry name" value="SUGAR-BINDING LIPOPROTEIN"/>
    <property type="match status" value="1"/>
</dbReference>
<sequence>MKSTDRAAAFGLAGALALSLAACSSGGSDGADAGSTDGAGKTTLRVVSLLPGSEQAAIDAFDKQVDEFEAANPDIDVVPEEYEWKATTFAAQLAGGTLPDVFEIPFTDAKTLIANGQLSDMDAQFRTLPYADKFNPAIVEAGSSEDGKVYAIPAKNVYGIGLHYNRKLFESAGLDPDQPPTTWDQVAQDAKKIADANPGVAGYMQMSQNGTGGWQLTVQTYARGGRVQELSADGATATSTIDNPATVEALEWLQKMRWQDSSLGSNFLLDWGTMNEAFAAGQVAMYTSGSDVFTSMVQSNGLDPATYGLAALPLSDAPDAGVLSGGTLAAVPAGASDAVKDAAIAWIDFFYTAKLVDQDRAVADARTLVADDQPVGTPVLPMFGREQWEQNQEWIKDYINVPLDQMQSYIDSMFDLPLVNEPSRHTQEIYALMDPVVQAVLTDQDADIASLLADADQQAQALLDQD</sequence>
<dbReference type="Gene3D" id="3.40.190.10">
    <property type="entry name" value="Periplasmic binding protein-like II"/>
    <property type="match status" value="1"/>
</dbReference>
<evidence type="ECO:0000313" key="1">
    <source>
        <dbReference type="EMBL" id="QAY69585.1"/>
    </source>
</evidence>
<dbReference type="SUPFAM" id="SSF53850">
    <property type="entry name" value="Periplasmic binding protein-like II"/>
    <property type="match status" value="1"/>
</dbReference>
<dbReference type="CDD" id="cd13585">
    <property type="entry name" value="PBP2_TMBP_like"/>
    <property type="match status" value="1"/>
</dbReference>
<dbReference type="Proteomes" id="UP000292118">
    <property type="component" value="Chromosome"/>
</dbReference>
<proteinExistence type="predicted"/>
<reference evidence="1 2" key="1">
    <citation type="submission" date="2019-01" db="EMBL/GenBank/DDBJ databases">
        <title>Genome sequencing of strain FW10M-9.</title>
        <authorList>
            <person name="Heo J."/>
            <person name="Kim S.-J."/>
            <person name="Kim J.-S."/>
            <person name="Hong S.-B."/>
            <person name="Kwon S.-W."/>
        </authorList>
    </citation>
    <scope>NUCLEOTIDE SEQUENCE [LARGE SCALE GENOMIC DNA]</scope>
    <source>
        <strain evidence="1 2">FW10M-9</strain>
    </source>
</reference>
<organism evidence="1 2">
    <name type="scientific">Xylanimonas protaetiae</name>
    <dbReference type="NCBI Taxonomy" id="2509457"/>
    <lineage>
        <taxon>Bacteria</taxon>
        <taxon>Bacillati</taxon>
        <taxon>Actinomycetota</taxon>
        <taxon>Actinomycetes</taxon>
        <taxon>Micrococcales</taxon>
        <taxon>Promicromonosporaceae</taxon>
        <taxon>Xylanimonas</taxon>
    </lineage>
</organism>
<dbReference type="InterPro" id="IPR006059">
    <property type="entry name" value="SBP"/>
</dbReference>
<keyword evidence="2" id="KW-1185">Reference proteome</keyword>
<accession>A0A4P6F323</accession>
<name>A0A4P6F323_9MICO</name>
<gene>
    <name evidence="1" type="ORF">ET471_05630</name>
</gene>
<dbReference type="InterPro" id="IPR050490">
    <property type="entry name" value="Bact_solute-bd_prot1"/>
</dbReference>
<dbReference type="KEGG" id="xya:ET471_05630"/>
<protein>
    <submittedName>
        <fullName evidence="1">Sugar ABC transporter substrate-binding protein</fullName>
    </submittedName>
</protein>
<evidence type="ECO:0000313" key="2">
    <source>
        <dbReference type="Proteomes" id="UP000292118"/>
    </source>
</evidence>
<dbReference type="PROSITE" id="PS51257">
    <property type="entry name" value="PROKAR_LIPOPROTEIN"/>
    <property type="match status" value="1"/>
</dbReference>
<dbReference type="RefSeq" id="WP_129186984.1">
    <property type="nucleotide sequence ID" value="NZ_CP035493.1"/>
</dbReference>